<protein>
    <recommendedName>
        <fullName evidence="3">CAAX prenyl protease 2/Lysostaphin resistance protein A-like domain-containing protein</fullName>
    </recommendedName>
</protein>
<feature type="transmembrane region" description="Helical" evidence="2">
    <location>
        <begin position="264"/>
        <end position="284"/>
    </location>
</feature>
<feature type="transmembrane region" description="Helical" evidence="2">
    <location>
        <begin position="44"/>
        <end position="72"/>
    </location>
</feature>
<keyword evidence="5" id="KW-1185">Reference proteome</keyword>
<feature type="transmembrane region" description="Helical" evidence="2">
    <location>
        <begin position="161"/>
        <end position="182"/>
    </location>
</feature>
<accession>A0A2T4UJ73</accession>
<dbReference type="EMBL" id="PYYB01000001">
    <property type="protein sequence ID" value="PTL59293.1"/>
    <property type="molecule type" value="Genomic_DNA"/>
</dbReference>
<evidence type="ECO:0000256" key="2">
    <source>
        <dbReference type="SAM" id="Phobius"/>
    </source>
</evidence>
<dbReference type="InterPro" id="IPR052710">
    <property type="entry name" value="CAAX_protease"/>
</dbReference>
<feature type="transmembrane region" description="Helical" evidence="2">
    <location>
        <begin position="120"/>
        <end position="141"/>
    </location>
</feature>
<keyword evidence="2" id="KW-0812">Transmembrane</keyword>
<dbReference type="Proteomes" id="UP000240739">
    <property type="component" value="Unassembled WGS sequence"/>
</dbReference>
<name>A0A2T4UJ73_9ACTN</name>
<organism evidence="4 5">
    <name type="scientific">Paraconexibacter algicola</name>
    <dbReference type="NCBI Taxonomy" id="2133960"/>
    <lineage>
        <taxon>Bacteria</taxon>
        <taxon>Bacillati</taxon>
        <taxon>Actinomycetota</taxon>
        <taxon>Thermoleophilia</taxon>
        <taxon>Solirubrobacterales</taxon>
        <taxon>Paraconexibacteraceae</taxon>
        <taxon>Paraconexibacter</taxon>
    </lineage>
</organism>
<reference evidence="4 5" key="1">
    <citation type="submission" date="2018-03" db="EMBL/GenBank/DDBJ databases">
        <title>Aquarubrobacter algicola gen. nov., sp. nov., a novel actinobacterium isolated from shallow eutrophic lake during the end of cyanobacterial harmful algal blooms.</title>
        <authorList>
            <person name="Chun S.J."/>
        </authorList>
    </citation>
    <scope>NUCLEOTIDE SEQUENCE [LARGE SCALE GENOMIC DNA]</scope>
    <source>
        <strain evidence="4 5">Seoho-28</strain>
    </source>
</reference>
<dbReference type="GO" id="GO:0004175">
    <property type="term" value="F:endopeptidase activity"/>
    <property type="evidence" value="ECO:0007669"/>
    <property type="project" value="UniProtKB-ARBA"/>
</dbReference>
<feature type="region of interest" description="Disordered" evidence="1">
    <location>
        <begin position="1"/>
        <end position="29"/>
    </location>
</feature>
<evidence type="ECO:0000313" key="4">
    <source>
        <dbReference type="EMBL" id="PTL59293.1"/>
    </source>
</evidence>
<feature type="transmembrane region" description="Helical" evidence="2">
    <location>
        <begin position="194"/>
        <end position="212"/>
    </location>
</feature>
<feature type="transmembrane region" description="Helical" evidence="2">
    <location>
        <begin position="218"/>
        <end position="236"/>
    </location>
</feature>
<keyword evidence="2" id="KW-1133">Transmembrane helix</keyword>
<dbReference type="GO" id="GO:0080120">
    <property type="term" value="P:CAAX-box protein maturation"/>
    <property type="evidence" value="ECO:0007669"/>
    <property type="project" value="UniProtKB-ARBA"/>
</dbReference>
<evidence type="ECO:0000313" key="5">
    <source>
        <dbReference type="Proteomes" id="UP000240739"/>
    </source>
</evidence>
<dbReference type="InterPro" id="IPR003675">
    <property type="entry name" value="Rce1/LyrA-like_dom"/>
</dbReference>
<evidence type="ECO:0000256" key="1">
    <source>
        <dbReference type="SAM" id="MobiDB-lite"/>
    </source>
</evidence>
<feature type="domain" description="CAAX prenyl protease 2/Lysostaphin resistance protein A-like" evidence="3">
    <location>
        <begin position="163"/>
        <end position="253"/>
    </location>
</feature>
<dbReference type="PANTHER" id="PTHR36435:SF1">
    <property type="entry name" value="CAAX AMINO TERMINAL PROTEASE FAMILY PROTEIN"/>
    <property type="match status" value="1"/>
</dbReference>
<dbReference type="Pfam" id="PF02517">
    <property type="entry name" value="Rce1-like"/>
    <property type="match status" value="1"/>
</dbReference>
<dbReference type="AlphaFoldDB" id="A0A2T4UJ73"/>
<gene>
    <name evidence="4" type="ORF">C7Y72_06325</name>
</gene>
<keyword evidence="2" id="KW-0472">Membrane</keyword>
<dbReference type="RefSeq" id="WP_107567785.1">
    <property type="nucleotide sequence ID" value="NZ_PYYB01000001.1"/>
</dbReference>
<evidence type="ECO:0000259" key="3">
    <source>
        <dbReference type="Pfam" id="PF02517"/>
    </source>
</evidence>
<sequence>MTDLRDTTTAVPGQRSAPPPQFPELPDGVEPGTRVPRWKPWTAFVALIIGFVAASMGFIVIASISTAFGYTFEDPPPGVTIIATIVQNVFLIGAAVFFAAKVARPRPWQFGLRRPAWWPAVGWTALAFVTFLAFSAIWVSALGLQNEEDTLPTELGVDESTAALIAVAFLVTVVAPVGEELFFRGFYFRALANWKGIWPAAIITGITFGSIHAGGSPIGFLVPLGFFGFVLCLLYVRTKSLYPPIVLHAINNSIAFGSTQDWSWQIPLVLAGSLAIISLGAYAVRRGWGPAPARSLPV</sequence>
<comment type="caution">
    <text evidence="4">The sequence shown here is derived from an EMBL/GenBank/DDBJ whole genome shotgun (WGS) entry which is preliminary data.</text>
</comment>
<proteinExistence type="predicted"/>
<dbReference type="OrthoDB" id="9782250at2"/>
<feature type="transmembrane region" description="Helical" evidence="2">
    <location>
        <begin position="78"/>
        <end position="100"/>
    </location>
</feature>
<dbReference type="PANTHER" id="PTHR36435">
    <property type="entry name" value="SLR1288 PROTEIN"/>
    <property type="match status" value="1"/>
</dbReference>